<dbReference type="EMBL" id="LAZR01027189">
    <property type="protein sequence ID" value="KKL66476.1"/>
    <property type="molecule type" value="Genomic_DNA"/>
</dbReference>
<gene>
    <name evidence="1" type="ORF">LCGC14_2144580</name>
</gene>
<name>A0A0F9EJM8_9ZZZZ</name>
<organism evidence="1">
    <name type="scientific">marine sediment metagenome</name>
    <dbReference type="NCBI Taxonomy" id="412755"/>
    <lineage>
        <taxon>unclassified sequences</taxon>
        <taxon>metagenomes</taxon>
        <taxon>ecological metagenomes</taxon>
    </lineage>
</organism>
<accession>A0A0F9EJM8</accession>
<sequence length="56" mass="6776">RFLDFDRNNKIFYVSHYLDEYKIVLKIPIDLDGTQDVDTKIDNFDIAKYIYLTQID</sequence>
<evidence type="ECO:0000313" key="1">
    <source>
        <dbReference type="EMBL" id="KKL66476.1"/>
    </source>
</evidence>
<protein>
    <submittedName>
        <fullName evidence="1">Uncharacterized protein</fullName>
    </submittedName>
</protein>
<comment type="caution">
    <text evidence="1">The sequence shown here is derived from an EMBL/GenBank/DDBJ whole genome shotgun (WGS) entry which is preliminary data.</text>
</comment>
<dbReference type="AlphaFoldDB" id="A0A0F9EJM8"/>
<reference evidence="1" key="1">
    <citation type="journal article" date="2015" name="Nature">
        <title>Complex archaea that bridge the gap between prokaryotes and eukaryotes.</title>
        <authorList>
            <person name="Spang A."/>
            <person name="Saw J.H."/>
            <person name="Jorgensen S.L."/>
            <person name="Zaremba-Niedzwiedzka K."/>
            <person name="Martijn J."/>
            <person name="Lind A.E."/>
            <person name="van Eijk R."/>
            <person name="Schleper C."/>
            <person name="Guy L."/>
            <person name="Ettema T.J."/>
        </authorList>
    </citation>
    <scope>NUCLEOTIDE SEQUENCE</scope>
</reference>
<proteinExistence type="predicted"/>
<feature type="non-terminal residue" evidence="1">
    <location>
        <position position="1"/>
    </location>
</feature>